<reference evidence="7" key="1">
    <citation type="submission" date="2013-08" db="EMBL/GenBank/DDBJ databases">
        <authorList>
            <person name="Mendez C."/>
            <person name="Richter M."/>
            <person name="Ferrer M."/>
            <person name="Sanchez J."/>
        </authorList>
    </citation>
    <scope>NUCLEOTIDE SEQUENCE</scope>
</reference>
<sequence length="161" mass="17943">RRRYSTLYDRADLYIPFIERSLTSLAPAGRLGFICADRWMKNRYGGPLRALVAGKFHLKAYVDMTDTPAFHSDVIAYPAITIITRGKPGATRVAHRPALDRTTLAELAGNLTAKRLPKDCATVRELASVTAGSEPWILDSPDQMALLRRLEREFPTLEDAA</sequence>
<keyword evidence="3" id="KW-0808">Transferase</keyword>
<organism evidence="7">
    <name type="scientific">mine drainage metagenome</name>
    <dbReference type="NCBI Taxonomy" id="410659"/>
    <lineage>
        <taxon>unclassified sequences</taxon>
        <taxon>metagenomes</taxon>
        <taxon>ecological metagenomes</taxon>
    </lineage>
</organism>
<protein>
    <recommendedName>
        <fullName evidence="1">site-specific DNA-methyltransferase (adenine-specific)</fullName>
        <ecNumber evidence="1">2.1.1.72</ecNumber>
    </recommendedName>
</protein>
<gene>
    <name evidence="7" type="ORF">B1B_13385</name>
</gene>
<dbReference type="Pfam" id="PF07669">
    <property type="entry name" value="Eco57I"/>
    <property type="match status" value="1"/>
</dbReference>
<evidence type="ECO:0000256" key="4">
    <source>
        <dbReference type="ARBA" id="ARBA00022691"/>
    </source>
</evidence>
<evidence type="ECO:0000259" key="6">
    <source>
        <dbReference type="Pfam" id="PF07669"/>
    </source>
</evidence>
<dbReference type="AlphaFoldDB" id="T0ZJB8"/>
<evidence type="ECO:0000313" key="7">
    <source>
        <dbReference type="EMBL" id="EQD44768.1"/>
    </source>
</evidence>
<evidence type="ECO:0000256" key="5">
    <source>
        <dbReference type="ARBA" id="ARBA00047942"/>
    </source>
</evidence>
<dbReference type="GO" id="GO:0006304">
    <property type="term" value="P:DNA modification"/>
    <property type="evidence" value="ECO:0007669"/>
    <property type="project" value="InterPro"/>
</dbReference>
<evidence type="ECO:0000256" key="2">
    <source>
        <dbReference type="ARBA" id="ARBA00022603"/>
    </source>
</evidence>
<dbReference type="Gene3D" id="3.40.50.150">
    <property type="entry name" value="Vaccinia Virus protein VP39"/>
    <property type="match status" value="1"/>
</dbReference>
<proteinExistence type="predicted"/>
<feature type="non-terminal residue" evidence="7">
    <location>
        <position position="1"/>
    </location>
</feature>
<dbReference type="EC" id="2.1.1.72" evidence="1"/>
<reference evidence="7" key="2">
    <citation type="journal article" date="2014" name="ISME J.">
        <title>Microbial stratification in low pH oxic and suboxic macroscopic growths along an acid mine drainage.</title>
        <authorList>
            <person name="Mendez-Garcia C."/>
            <person name="Mesa V."/>
            <person name="Sprenger R.R."/>
            <person name="Richter M."/>
            <person name="Diez M.S."/>
            <person name="Solano J."/>
            <person name="Bargiela R."/>
            <person name="Golyshina O.V."/>
            <person name="Manteca A."/>
            <person name="Ramos J.L."/>
            <person name="Gallego J.R."/>
            <person name="Llorente I."/>
            <person name="Martins Dos Santos V.A."/>
            <person name="Jensen O.N."/>
            <person name="Pelaez A.I."/>
            <person name="Sanchez J."/>
            <person name="Ferrer M."/>
        </authorList>
    </citation>
    <scope>NUCLEOTIDE SEQUENCE</scope>
</reference>
<dbReference type="EMBL" id="AUZY01008814">
    <property type="protein sequence ID" value="EQD44768.1"/>
    <property type="molecule type" value="Genomic_DNA"/>
</dbReference>
<dbReference type="GO" id="GO:0009007">
    <property type="term" value="F:site-specific DNA-methyltransferase (adenine-specific) activity"/>
    <property type="evidence" value="ECO:0007669"/>
    <property type="project" value="UniProtKB-EC"/>
</dbReference>
<feature type="domain" description="Type II methyltransferase M.TaqI-like" evidence="6">
    <location>
        <begin position="4"/>
        <end position="70"/>
    </location>
</feature>
<dbReference type="PANTHER" id="PTHR33841">
    <property type="entry name" value="DNA METHYLTRANSFERASE YEEA-RELATED"/>
    <property type="match status" value="1"/>
</dbReference>
<feature type="non-terminal residue" evidence="7">
    <location>
        <position position="161"/>
    </location>
</feature>
<dbReference type="InterPro" id="IPR029063">
    <property type="entry name" value="SAM-dependent_MTases_sf"/>
</dbReference>
<keyword evidence="4" id="KW-0949">S-adenosyl-L-methionine</keyword>
<dbReference type="InterPro" id="IPR050953">
    <property type="entry name" value="N4_N6_ade-DNA_methylase"/>
</dbReference>
<evidence type="ECO:0000256" key="3">
    <source>
        <dbReference type="ARBA" id="ARBA00022679"/>
    </source>
</evidence>
<comment type="caution">
    <text evidence="7">The sequence shown here is derived from an EMBL/GenBank/DDBJ whole genome shotgun (WGS) entry which is preliminary data.</text>
</comment>
<evidence type="ECO:0000256" key="1">
    <source>
        <dbReference type="ARBA" id="ARBA00011900"/>
    </source>
</evidence>
<dbReference type="SUPFAM" id="SSF53335">
    <property type="entry name" value="S-adenosyl-L-methionine-dependent methyltransferases"/>
    <property type="match status" value="1"/>
</dbReference>
<dbReference type="PANTHER" id="PTHR33841:SF1">
    <property type="entry name" value="DNA METHYLTRANSFERASE A"/>
    <property type="match status" value="1"/>
</dbReference>
<dbReference type="InterPro" id="IPR011639">
    <property type="entry name" value="MethylTrfase_TaqI-like_dom"/>
</dbReference>
<comment type="catalytic activity">
    <reaction evidence="5">
        <text>a 2'-deoxyadenosine in DNA + S-adenosyl-L-methionine = an N(6)-methyl-2'-deoxyadenosine in DNA + S-adenosyl-L-homocysteine + H(+)</text>
        <dbReference type="Rhea" id="RHEA:15197"/>
        <dbReference type="Rhea" id="RHEA-COMP:12418"/>
        <dbReference type="Rhea" id="RHEA-COMP:12419"/>
        <dbReference type="ChEBI" id="CHEBI:15378"/>
        <dbReference type="ChEBI" id="CHEBI:57856"/>
        <dbReference type="ChEBI" id="CHEBI:59789"/>
        <dbReference type="ChEBI" id="CHEBI:90615"/>
        <dbReference type="ChEBI" id="CHEBI:90616"/>
        <dbReference type="EC" id="2.1.1.72"/>
    </reaction>
</comment>
<dbReference type="GO" id="GO:0032259">
    <property type="term" value="P:methylation"/>
    <property type="evidence" value="ECO:0007669"/>
    <property type="project" value="UniProtKB-KW"/>
</dbReference>
<name>T0ZJB8_9ZZZZ</name>
<keyword evidence="2 7" id="KW-0489">Methyltransferase</keyword>
<accession>T0ZJB8</accession>